<proteinExistence type="predicted"/>
<dbReference type="EMBL" id="JACOQK010000001">
    <property type="protein sequence ID" value="MBC5787321.1"/>
    <property type="molecule type" value="Genomic_DNA"/>
</dbReference>
<name>A0ABR7IQ92_9CLOT</name>
<dbReference type="Proteomes" id="UP000649151">
    <property type="component" value="Unassembled WGS sequence"/>
</dbReference>
<gene>
    <name evidence="2" type="ORF">H8Z77_04675</name>
</gene>
<reference evidence="2 3" key="1">
    <citation type="submission" date="2020-08" db="EMBL/GenBank/DDBJ databases">
        <title>Genome public.</title>
        <authorList>
            <person name="Liu C."/>
            <person name="Sun Q."/>
        </authorList>
    </citation>
    <scope>NUCLEOTIDE SEQUENCE [LARGE SCALE GENOMIC DNA]</scope>
    <source>
        <strain evidence="2 3">NSJ-27</strain>
    </source>
</reference>
<comment type="caution">
    <text evidence="2">The sequence shown here is derived from an EMBL/GenBank/DDBJ whole genome shotgun (WGS) entry which is preliminary data.</text>
</comment>
<keyword evidence="3" id="KW-1185">Reference proteome</keyword>
<evidence type="ECO:0000313" key="2">
    <source>
        <dbReference type="EMBL" id="MBC5787321.1"/>
    </source>
</evidence>
<evidence type="ECO:0008006" key="4">
    <source>
        <dbReference type="Google" id="ProtNLM"/>
    </source>
</evidence>
<accession>A0ABR7IQ92</accession>
<keyword evidence="1" id="KW-0472">Membrane</keyword>
<feature type="transmembrane region" description="Helical" evidence="1">
    <location>
        <begin position="7"/>
        <end position="26"/>
    </location>
</feature>
<keyword evidence="1" id="KW-0812">Transmembrane</keyword>
<evidence type="ECO:0000313" key="3">
    <source>
        <dbReference type="Proteomes" id="UP000649151"/>
    </source>
</evidence>
<evidence type="ECO:0000256" key="1">
    <source>
        <dbReference type="SAM" id="Phobius"/>
    </source>
</evidence>
<keyword evidence="1" id="KW-1133">Transmembrane helix</keyword>
<sequence>MKRKKLIPIISVVFSFVCAILLFLNWNVESLFQQDEMPVTMSNIKHDTKTDFTGSIAGEDIPRLVSADDFSTMQTKVDYMTADPIGIVTTGVSSLKPWVDHYTTKSYKGRTSTGSRRAEVTQSKFDIWNNYNPYYLLELPDHTYLLAQIPQTAADAIKKGKNITLPIGQKVGITDTAKRYLTPICKEYGVDINGVYYAFNNQWQKEHHSTFLLIRFGISAVLWLVLSVGITLLGNKIFLKKEQAKI</sequence>
<feature type="transmembrane region" description="Helical" evidence="1">
    <location>
        <begin position="212"/>
        <end position="233"/>
    </location>
</feature>
<dbReference type="RefSeq" id="WP_186996327.1">
    <property type="nucleotide sequence ID" value="NZ_JACOQK010000001.1"/>
</dbReference>
<protein>
    <recommendedName>
        <fullName evidence="4">SURF1-like protein</fullName>
    </recommendedName>
</protein>
<organism evidence="2 3">
    <name type="scientific">Clostridium facile</name>
    <dbReference type="NCBI Taxonomy" id="2763035"/>
    <lineage>
        <taxon>Bacteria</taxon>
        <taxon>Bacillati</taxon>
        <taxon>Bacillota</taxon>
        <taxon>Clostridia</taxon>
        <taxon>Eubacteriales</taxon>
        <taxon>Clostridiaceae</taxon>
        <taxon>Clostridium</taxon>
    </lineage>
</organism>